<dbReference type="Proteomes" id="UP000807342">
    <property type="component" value="Unassembled WGS sequence"/>
</dbReference>
<organism evidence="2 3">
    <name type="scientific">Macrolepiota fuliginosa MF-IS2</name>
    <dbReference type="NCBI Taxonomy" id="1400762"/>
    <lineage>
        <taxon>Eukaryota</taxon>
        <taxon>Fungi</taxon>
        <taxon>Dikarya</taxon>
        <taxon>Basidiomycota</taxon>
        <taxon>Agaricomycotina</taxon>
        <taxon>Agaricomycetes</taxon>
        <taxon>Agaricomycetidae</taxon>
        <taxon>Agaricales</taxon>
        <taxon>Agaricineae</taxon>
        <taxon>Agaricaceae</taxon>
        <taxon>Macrolepiota</taxon>
    </lineage>
</organism>
<evidence type="ECO:0000259" key="1">
    <source>
        <dbReference type="Pfam" id="PF01738"/>
    </source>
</evidence>
<dbReference type="OrthoDB" id="10019231at2759"/>
<dbReference type="SUPFAM" id="SSF53474">
    <property type="entry name" value="alpha/beta-Hydrolases"/>
    <property type="match status" value="1"/>
</dbReference>
<dbReference type="PANTHER" id="PTHR17630">
    <property type="entry name" value="DIENELACTONE HYDROLASE"/>
    <property type="match status" value="1"/>
</dbReference>
<dbReference type="GO" id="GO:0016787">
    <property type="term" value="F:hydrolase activity"/>
    <property type="evidence" value="ECO:0007669"/>
    <property type="project" value="InterPro"/>
</dbReference>
<name>A0A9P5XPD1_9AGAR</name>
<sequence>MSCPDCTTGDILVGTPKGATKDDGSYLAAAPDGSDSKRAVVLLTDIFGLGLDNPKIIADYLSEQLKCDVWVPDLFKGKPPVRPDQLQMPQRAGEKIGALRWTKFIFTALTSLPSIISTRPSVGEKRIREFINKIKAEHKYDTIGAVGYCYGGIACVRLAVTDIIDTVVVCHPGRFSLKLIDQLVIPVAWVCAEDDFGFPTTKRKKAEEILAERAKDDKRALAYEFQDYKGTTHGFACRPNGQIPEIKEAFEKSLEQIVSWFNKHI</sequence>
<dbReference type="PANTHER" id="PTHR17630:SF44">
    <property type="entry name" value="PROTEIN AIM2"/>
    <property type="match status" value="1"/>
</dbReference>
<accession>A0A9P5XPD1</accession>
<dbReference type="InterPro" id="IPR029058">
    <property type="entry name" value="AB_hydrolase_fold"/>
</dbReference>
<evidence type="ECO:0000313" key="3">
    <source>
        <dbReference type="Proteomes" id="UP000807342"/>
    </source>
</evidence>
<dbReference type="Gene3D" id="3.40.50.1820">
    <property type="entry name" value="alpha/beta hydrolase"/>
    <property type="match status" value="1"/>
</dbReference>
<dbReference type="Pfam" id="PF01738">
    <property type="entry name" value="DLH"/>
    <property type="match status" value="1"/>
</dbReference>
<reference evidence="2" key="1">
    <citation type="submission" date="2020-11" db="EMBL/GenBank/DDBJ databases">
        <authorList>
            <consortium name="DOE Joint Genome Institute"/>
            <person name="Ahrendt S."/>
            <person name="Riley R."/>
            <person name="Andreopoulos W."/>
            <person name="Labutti K."/>
            <person name="Pangilinan J."/>
            <person name="Ruiz-Duenas F.J."/>
            <person name="Barrasa J.M."/>
            <person name="Sanchez-Garcia M."/>
            <person name="Camarero S."/>
            <person name="Miyauchi S."/>
            <person name="Serrano A."/>
            <person name="Linde D."/>
            <person name="Babiker R."/>
            <person name="Drula E."/>
            <person name="Ayuso-Fernandez I."/>
            <person name="Pacheco R."/>
            <person name="Padilla G."/>
            <person name="Ferreira P."/>
            <person name="Barriuso J."/>
            <person name="Kellner H."/>
            <person name="Castanera R."/>
            <person name="Alfaro M."/>
            <person name="Ramirez L."/>
            <person name="Pisabarro A.G."/>
            <person name="Kuo A."/>
            <person name="Tritt A."/>
            <person name="Lipzen A."/>
            <person name="He G."/>
            <person name="Yan M."/>
            <person name="Ng V."/>
            <person name="Cullen D."/>
            <person name="Martin F."/>
            <person name="Rosso M.-N."/>
            <person name="Henrissat B."/>
            <person name="Hibbett D."/>
            <person name="Martinez A.T."/>
            <person name="Grigoriev I.V."/>
        </authorList>
    </citation>
    <scope>NUCLEOTIDE SEQUENCE</scope>
    <source>
        <strain evidence="2">MF-IS2</strain>
    </source>
</reference>
<dbReference type="EMBL" id="MU151054">
    <property type="protein sequence ID" value="KAF9454483.1"/>
    <property type="molecule type" value="Genomic_DNA"/>
</dbReference>
<dbReference type="AlphaFoldDB" id="A0A9P5XPD1"/>
<gene>
    <name evidence="2" type="ORF">P691DRAFT_692726</name>
</gene>
<dbReference type="InterPro" id="IPR002925">
    <property type="entry name" value="Dienelactn_hydro"/>
</dbReference>
<proteinExistence type="predicted"/>
<protein>
    <submittedName>
        <fullName evidence="2">Alpha/beta-hydrolase</fullName>
    </submittedName>
</protein>
<evidence type="ECO:0000313" key="2">
    <source>
        <dbReference type="EMBL" id="KAF9454483.1"/>
    </source>
</evidence>
<keyword evidence="3" id="KW-1185">Reference proteome</keyword>
<feature type="domain" description="Dienelactone hydrolase" evidence="1">
    <location>
        <begin position="28"/>
        <end position="264"/>
    </location>
</feature>
<comment type="caution">
    <text evidence="2">The sequence shown here is derived from an EMBL/GenBank/DDBJ whole genome shotgun (WGS) entry which is preliminary data.</text>
</comment>